<name>A0A1H3HJX4_EUBBA</name>
<sequence length="39" mass="4576">MKKQVYEKPEMSVEVFETEDIIMNSNETEPDPTNLSLMK</sequence>
<evidence type="ECO:0000313" key="1">
    <source>
        <dbReference type="EMBL" id="SDY15515.1"/>
    </source>
</evidence>
<proteinExistence type="predicted"/>
<keyword evidence="2" id="KW-1185">Reference proteome</keyword>
<organism evidence="1 2">
    <name type="scientific">Eubacterium barkeri</name>
    <name type="common">Clostridium barkeri</name>
    <dbReference type="NCBI Taxonomy" id="1528"/>
    <lineage>
        <taxon>Bacteria</taxon>
        <taxon>Bacillati</taxon>
        <taxon>Bacillota</taxon>
        <taxon>Clostridia</taxon>
        <taxon>Eubacteriales</taxon>
        <taxon>Eubacteriaceae</taxon>
        <taxon>Eubacterium</taxon>
    </lineage>
</organism>
<dbReference type="STRING" id="1528.SAMN04488579_1184"/>
<dbReference type="AlphaFoldDB" id="A0A1H3HJX4"/>
<protein>
    <submittedName>
        <fullName evidence="1">Uncharacterized protein</fullName>
    </submittedName>
</protein>
<dbReference type="EMBL" id="FNOU01000018">
    <property type="protein sequence ID" value="SDY15515.1"/>
    <property type="molecule type" value="Genomic_DNA"/>
</dbReference>
<accession>A0A1H3HJX4</accession>
<evidence type="ECO:0000313" key="2">
    <source>
        <dbReference type="Proteomes" id="UP000199652"/>
    </source>
</evidence>
<dbReference type="Proteomes" id="UP000199652">
    <property type="component" value="Unassembled WGS sequence"/>
</dbReference>
<gene>
    <name evidence="1" type="ORF">SAMN04488579_1184</name>
</gene>
<reference evidence="2" key="1">
    <citation type="submission" date="2016-10" db="EMBL/GenBank/DDBJ databases">
        <authorList>
            <person name="Varghese N."/>
            <person name="Submissions S."/>
        </authorList>
    </citation>
    <scope>NUCLEOTIDE SEQUENCE [LARGE SCALE GENOMIC DNA]</scope>
    <source>
        <strain evidence="2">VPI 5359</strain>
    </source>
</reference>